<reference evidence="2" key="1">
    <citation type="journal article" date="2022" name="Front. Microbiol.">
        <title>Feed Insects as a Reservoir of Granadaene-Producing Lactococci.</title>
        <authorList>
            <person name="Neuzil-Bunesova V."/>
            <person name="Ramirez Garcia A."/>
            <person name="Modrackova N."/>
            <person name="Makovska M."/>
            <person name="Sabolova M."/>
            <person name="Sproer C."/>
            <person name="Bunk B."/>
            <person name="Blom J."/>
            <person name="Schwab C."/>
        </authorList>
    </citation>
    <scope>NUCLEOTIDE SEQUENCE</scope>
    <source>
        <strain evidence="2">I4/6O</strain>
    </source>
</reference>
<dbReference type="Proteomes" id="UP001056730">
    <property type="component" value="Plasmid p1"/>
</dbReference>
<accession>A0A9Q8Y5Q3</accession>
<feature type="transmembrane region" description="Helical" evidence="1">
    <location>
        <begin position="6"/>
        <end position="23"/>
    </location>
</feature>
<dbReference type="AlphaFoldDB" id="A0A9Q8Y5Q3"/>
<gene>
    <name evidence="2" type="ORF">LMK00_11685</name>
</gene>
<protein>
    <submittedName>
        <fullName evidence="2">Type I toxin-antitoxin system Fst family toxin</fullName>
    </submittedName>
</protein>
<evidence type="ECO:0000313" key="2">
    <source>
        <dbReference type="EMBL" id="USJ21589.1"/>
    </source>
</evidence>
<geneLocation type="plasmid" evidence="2 3">
    <name>p1</name>
</geneLocation>
<evidence type="ECO:0000256" key="1">
    <source>
        <dbReference type="SAM" id="Phobius"/>
    </source>
</evidence>
<sequence>MLATLFTAVIAPIFVGIIIKLFSRWLDEKDNNK</sequence>
<organism evidence="2 3">
    <name type="scientific">Lactococcus formosensis</name>
    <dbReference type="NCBI Taxonomy" id="1281486"/>
    <lineage>
        <taxon>Bacteria</taxon>
        <taxon>Bacillati</taxon>
        <taxon>Bacillota</taxon>
        <taxon>Bacilli</taxon>
        <taxon>Lactobacillales</taxon>
        <taxon>Streptococcaceae</taxon>
        <taxon>Lactococcus</taxon>
    </lineage>
</organism>
<name>A0A9Q8Y5Q3_9LACT</name>
<proteinExistence type="predicted"/>
<keyword evidence="1" id="KW-0472">Membrane</keyword>
<evidence type="ECO:0000313" key="3">
    <source>
        <dbReference type="Proteomes" id="UP001056730"/>
    </source>
</evidence>
<dbReference type="KEGG" id="lfo:LMK00_11685"/>
<dbReference type="EMBL" id="CP086396">
    <property type="protein sequence ID" value="USJ21589.1"/>
    <property type="molecule type" value="Genomic_DNA"/>
</dbReference>
<keyword evidence="2" id="KW-0614">Plasmid</keyword>
<dbReference type="NCBIfam" id="NF033608">
    <property type="entry name" value="type_I_tox_Fst"/>
    <property type="match status" value="1"/>
</dbReference>
<keyword evidence="1" id="KW-0812">Transmembrane</keyword>
<keyword evidence="1" id="KW-1133">Transmembrane helix</keyword>